<name>A0A9D4ZSI3_ADICA</name>
<sequence>MTSTISKALYQILCEQRPIPRSLDRELVLYRHTAVCLSDDENNYGWQNQVTRMNRGRKSSLSFHGRSGGSNS</sequence>
<comment type="caution">
    <text evidence="1">The sequence shown here is derived from an EMBL/GenBank/DDBJ whole genome shotgun (WGS) entry which is preliminary data.</text>
</comment>
<gene>
    <name evidence="1" type="ORF">GOP47_0000660</name>
</gene>
<proteinExistence type="predicted"/>
<accession>A0A9D4ZSI3</accession>
<organism evidence="1 2">
    <name type="scientific">Adiantum capillus-veneris</name>
    <name type="common">Maidenhair fern</name>
    <dbReference type="NCBI Taxonomy" id="13818"/>
    <lineage>
        <taxon>Eukaryota</taxon>
        <taxon>Viridiplantae</taxon>
        <taxon>Streptophyta</taxon>
        <taxon>Embryophyta</taxon>
        <taxon>Tracheophyta</taxon>
        <taxon>Polypodiopsida</taxon>
        <taxon>Polypodiidae</taxon>
        <taxon>Polypodiales</taxon>
        <taxon>Pteridineae</taxon>
        <taxon>Pteridaceae</taxon>
        <taxon>Vittarioideae</taxon>
        <taxon>Adiantum</taxon>
    </lineage>
</organism>
<protein>
    <submittedName>
        <fullName evidence="1">Uncharacterized protein</fullName>
    </submittedName>
</protein>
<evidence type="ECO:0000313" key="1">
    <source>
        <dbReference type="EMBL" id="KAI5084491.1"/>
    </source>
</evidence>
<evidence type="ECO:0000313" key="2">
    <source>
        <dbReference type="Proteomes" id="UP000886520"/>
    </source>
</evidence>
<keyword evidence="2" id="KW-1185">Reference proteome</keyword>
<reference evidence="1" key="1">
    <citation type="submission" date="2021-01" db="EMBL/GenBank/DDBJ databases">
        <title>Adiantum capillus-veneris genome.</title>
        <authorList>
            <person name="Fang Y."/>
            <person name="Liao Q."/>
        </authorList>
    </citation>
    <scope>NUCLEOTIDE SEQUENCE</scope>
    <source>
        <strain evidence="1">H3</strain>
        <tissue evidence="1">Leaf</tissue>
    </source>
</reference>
<dbReference type="EMBL" id="JABFUD020000001">
    <property type="protein sequence ID" value="KAI5084491.1"/>
    <property type="molecule type" value="Genomic_DNA"/>
</dbReference>
<dbReference type="Proteomes" id="UP000886520">
    <property type="component" value="Chromosome 1"/>
</dbReference>
<dbReference type="AlphaFoldDB" id="A0A9D4ZSI3"/>